<evidence type="ECO:0000256" key="7">
    <source>
        <dbReference type="ARBA" id="ARBA00022640"/>
    </source>
</evidence>
<evidence type="ECO:0000256" key="12">
    <source>
        <dbReference type="ARBA" id="ARBA00023004"/>
    </source>
</evidence>
<dbReference type="Pfam" id="PF03405">
    <property type="entry name" value="FA_desaturase_2"/>
    <property type="match status" value="1"/>
</dbReference>
<evidence type="ECO:0000256" key="14">
    <source>
        <dbReference type="ARBA" id="ARBA00023160"/>
    </source>
</evidence>
<protein>
    <submittedName>
        <fullName evidence="15">Acyl-[acyl-carrier-protein] desaturase</fullName>
    </submittedName>
</protein>
<keyword evidence="11" id="KW-0560">Oxidoreductase</keyword>
<comment type="caution">
    <text evidence="15">The sequence shown here is derived from an EMBL/GenBank/DDBJ whole genome shotgun (WGS) entry which is preliminary data.</text>
</comment>
<dbReference type="SUPFAM" id="SSF47240">
    <property type="entry name" value="Ferritin-like"/>
    <property type="match status" value="1"/>
</dbReference>
<evidence type="ECO:0000256" key="11">
    <source>
        <dbReference type="ARBA" id="ARBA00023002"/>
    </source>
</evidence>
<keyword evidence="13" id="KW-0443">Lipid metabolism</keyword>
<dbReference type="GO" id="GO:0006633">
    <property type="term" value="P:fatty acid biosynthetic process"/>
    <property type="evidence" value="ECO:0007669"/>
    <property type="project" value="UniProtKB-KW"/>
</dbReference>
<dbReference type="InterPro" id="IPR012348">
    <property type="entry name" value="RNR-like"/>
</dbReference>
<dbReference type="GO" id="GO:0045300">
    <property type="term" value="F:stearoyl-[ACP] desaturase activity"/>
    <property type="evidence" value="ECO:0007669"/>
    <property type="project" value="InterPro"/>
</dbReference>
<dbReference type="Gene3D" id="1.10.620.20">
    <property type="entry name" value="Ribonucleotide Reductase, subunit A"/>
    <property type="match status" value="1"/>
</dbReference>
<keyword evidence="14" id="KW-0275">Fatty acid biosynthesis</keyword>
<evidence type="ECO:0000256" key="13">
    <source>
        <dbReference type="ARBA" id="ARBA00023098"/>
    </source>
</evidence>
<evidence type="ECO:0000256" key="5">
    <source>
        <dbReference type="ARBA" id="ARBA00022516"/>
    </source>
</evidence>
<keyword evidence="16" id="KW-1185">Reference proteome</keyword>
<dbReference type="EMBL" id="PKMF04000359">
    <property type="protein sequence ID" value="KAK7836209.1"/>
    <property type="molecule type" value="Genomic_DNA"/>
</dbReference>
<dbReference type="GO" id="GO:0046872">
    <property type="term" value="F:metal ion binding"/>
    <property type="evidence" value="ECO:0007669"/>
    <property type="project" value="UniProtKB-KW"/>
</dbReference>
<keyword evidence="7" id="KW-0934">Plastid</keyword>
<dbReference type="InterPro" id="IPR009078">
    <property type="entry name" value="Ferritin-like_SF"/>
</dbReference>
<comment type="similarity">
    <text evidence="4">Belongs to the fatty acid desaturase type 2 family.</text>
</comment>
<comment type="pathway">
    <text evidence="3">Lipid metabolism; fatty acid metabolism.</text>
</comment>
<evidence type="ECO:0000256" key="2">
    <source>
        <dbReference type="ARBA" id="ARBA00004229"/>
    </source>
</evidence>
<evidence type="ECO:0000256" key="1">
    <source>
        <dbReference type="ARBA" id="ARBA00001954"/>
    </source>
</evidence>
<proteinExistence type="inferred from homology"/>
<evidence type="ECO:0000256" key="8">
    <source>
        <dbReference type="ARBA" id="ARBA00022723"/>
    </source>
</evidence>
<keyword evidence="6" id="KW-0150">Chloroplast</keyword>
<dbReference type="AlphaFoldDB" id="A0AAW0KA43"/>
<organism evidence="15 16">
    <name type="scientific">Quercus suber</name>
    <name type="common">Cork oak</name>
    <dbReference type="NCBI Taxonomy" id="58331"/>
    <lineage>
        <taxon>Eukaryota</taxon>
        <taxon>Viridiplantae</taxon>
        <taxon>Streptophyta</taxon>
        <taxon>Embryophyta</taxon>
        <taxon>Tracheophyta</taxon>
        <taxon>Spermatophyta</taxon>
        <taxon>Magnoliopsida</taxon>
        <taxon>eudicotyledons</taxon>
        <taxon>Gunneridae</taxon>
        <taxon>Pentapetalae</taxon>
        <taxon>rosids</taxon>
        <taxon>fabids</taxon>
        <taxon>Fagales</taxon>
        <taxon>Fagaceae</taxon>
        <taxon>Quercus</taxon>
    </lineage>
</organism>
<dbReference type="PANTHER" id="PTHR31155">
    <property type="entry name" value="ACYL- ACYL-CARRIER-PROTEIN DESATURASE-RELATED"/>
    <property type="match status" value="1"/>
</dbReference>
<evidence type="ECO:0000313" key="15">
    <source>
        <dbReference type="EMBL" id="KAK7836209.1"/>
    </source>
</evidence>
<sequence length="176" mass="20287">MPPEKVEIFKCMEDSAKDNILTLLKPVEKCLLEQVNELRERTKEILNDFFVVSASYDALRGDETGVDNTPWAIWSRSWTVEENRQGDLLNKMSRCIKQFEKTIQYLIGSRMEVGMGTNPYLGIIYTSFQERATFVSHASSNMSGSMTIASDEKRHDENAYTKIVEKLFELDILMKQ</sequence>
<gene>
    <name evidence="15" type="primary">STAD_3</name>
    <name evidence="15" type="ORF">CFP56_022872</name>
</gene>
<evidence type="ECO:0000256" key="4">
    <source>
        <dbReference type="ARBA" id="ARBA00008749"/>
    </source>
</evidence>
<evidence type="ECO:0000256" key="6">
    <source>
        <dbReference type="ARBA" id="ARBA00022528"/>
    </source>
</evidence>
<comment type="cofactor">
    <cofactor evidence="1">
        <name>Fe(2+)</name>
        <dbReference type="ChEBI" id="CHEBI:29033"/>
    </cofactor>
</comment>
<accession>A0AAW0KA43</accession>
<evidence type="ECO:0000256" key="10">
    <source>
        <dbReference type="ARBA" id="ARBA00022946"/>
    </source>
</evidence>
<dbReference type="GO" id="GO:0009570">
    <property type="term" value="C:chloroplast stroma"/>
    <property type="evidence" value="ECO:0007669"/>
    <property type="project" value="TreeGrafter"/>
</dbReference>
<reference evidence="15 16" key="1">
    <citation type="journal article" date="2018" name="Sci. Data">
        <title>The draft genome sequence of cork oak.</title>
        <authorList>
            <person name="Ramos A.M."/>
            <person name="Usie A."/>
            <person name="Barbosa P."/>
            <person name="Barros P.M."/>
            <person name="Capote T."/>
            <person name="Chaves I."/>
            <person name="Simoes F."/>
            <person name="Abreu I."/>
            <person name="Carrasquinho I."/>
            <person name="Faro C."/>
            <person name="Guimaraes J.B."/>
            <person name="Mendonca D."/>
            <person name="Nobrega F."/>
            <person name="Rodrigues L."/>
            <person name="Saibo N.J.M."/>
            <person name="Varela M.C."/>
            <person name="Egas C."/>
            <person name="Matos J."/>
            <person name="Miguel C.M."/>
            <person name="Oliveira M.M."/>
            <person name="Ricardo C.P."/>
            <person name="Goncalves S."/>
        </authorList>
    </citation>
    <scope>NUCLEOTIDE SEQUENCE [LARGE SCALE GENOMIC DNA]</scope>
    <source>
        <strain evidence="16">cv. HL8</strain>
    </source>
</reference>
<dbReference type="PANTHER" id="PTHR31155:SF27">
    <property type="entry name" value="STEAROYL-[ACYL-CARRIER-PROTEIN] 9-DESATURASE 5, CHLOROPLASTIC"/>
    <property type="match status" value="1"/>
</dbReference>
<keyword evidence="12" id="KW-0408">Iron</keyword>
<evidence type="ECO:0000256" key="9">
    <source>
        <dbReference type="ARBA" id="ARBA00022832"/>
    </source>
</evidence>
<dbReference type="InterPro" id="IPR005067">
    <property type="entry name" value="Fatty_acid_desaturase-2"/>
</dbReference>
<keyword evidence="9" id="KW-0276">Fatty acid metabolism</keyword>
<keyword evidence="8" id="KW-0479">Metal-binding</keyword>
<name>A0AAW0KA43_QUESU</name>
<keyword evidence="5" id="KW-0444">Lipid biosynthesis</keyword>
<evidence type="ECO:0000256" key="3">
    <source>
        <dbReference type="ARBA" id="ARBA00004872"/>
    </source>
</evidence>
<keyword evidence="10" id="KW-0809">Transit peptide</keyword>
<comment type="subcellular location">
    <subcellularLocation>
        <location evidence="2">Plastid</location>
        <location evidence="2">Chloroplast</location>
    </subcellularLocation>
</comment>
<dbReference type="Proteomes" id="UP000237347">
    <property type="component" value="Unassembled WGS sequence"/>
</dbReference>
<evidence type="ECO:0000313" key="16">
    <source>
        <dbReference type="Proteomes" id="UP000237347"/>
    </source>
</evidence>